<sequence>MTIKLPVTYELVKKQGKARAGKITTPHGEIETPVFMPVGTQATVKTMTPEELETIGAEIILGNTYHLYLRPSDELIAKFGGLHKFMNWNKPILTDSGGFQVFSLGALRKITEEGVKFSSHIDGSKHFLSPEKSIEIQNNLGSDIVMLFDECPPGLSTREYIIPSIERTTRWAKRCIEAHKRPDEQGLFAIVQGGVYEDLRDKSLNELMEMDNSFSGYAIGGLAVGEPREDMYRILHHIVERCPEEKPRYLMGVGEPLDMLEAVEAGIDMMDCVQPSRIGRHGTVFTKYGRLVIKNASYAEDDRPLDEDCDCYVCRNYTRGYIRHLFKAEEILGQRLATYHNLYFLLKLMKNARKAILADKFEEYKNDFVKNYTLGKESEWIKPKKIIEK</sequence>
<accession>A0ABN5JNX5</accession>
<feature type="active site" description="Proton acceptor" evidence="4">
    <location>
        <position position="95"/>
    </location>
</feature>
<comment type="function">
    <text evidence="4">Catalyzes the base-exchange of a guanine (G) residue with the queuine precursor 7-aminomethyl-7-deazaguanine (PreQ1) at position 34 (anticodon wobble position) in tRNAs with GU(N) anticodons (tRNA-Asp, -Asn, -His and -Tyr). Catalysis occurs through a double-displacement mechanism. The nucleophile active site attacks the C1' of nucleotide 34 to detach the guanine base from the RNA, forming a covalent enzyme-RNA intermediate. The proton acceptor active site deprotonates the incoming PreQ1, allowing a nucleophilic attack on the C1' of the ribose to form the product. After dissociation, two additional enzymatic reactions on the tRNA convert PreQ1 to queuine (Q), resulting in the hypermodified nucleoside queuosine (7-(((4,5-cis-dihydroxy-2-cyclopenten-1-yl)amino)methyl)-7-deazaguanosine).</text>
</comment>
<evidence type="ECO:0000256" key="4">
    <source>
        <dbReference type="HAMAP-Rule" id="MF_00168"/>
    </source>
</evidence>
<dbReference type="EC" id="2.4.2.29" evidence="4"/>
<proteinExistence type="inferred from homology"/>
<dbReference type="PANTHER" id="PTHR46499">
    <property type="entry name" value="QUEUINE TRNA-RIBOSYLTRANSFERASE"/>
    <property type="match status" value="1"/>
</dbReference>
<evidence type="ECO:0000313" key="7">
    <source>
        <dbReference type="Proteomes" id="UP000241238"/>
    </source>
</evidence>
<feature type="region of interest" description="RNA binding" evidence="4">
    <location>
        <begin position="252"/>
        <end position="258"/>
    </location>
</feature>
<feature type="binding site" evidence="4">
    <location>
        <begin position="95"/>
        <end position="99"/>
    </location>
    <ligand>
        <name>substrate</name>
    </ligand>
</feature>
<dbReference type="EMBL" id="CP028103">
    <property type="protein sequence ID" value="AVQ32501.1"/>
    <property type="molecule type" value="Genomic_DNA"/>
</dbReference>
<keyword evidence="1 4" id="KW-0328">Glycosyltransferase</keyword>
<dbReference type="NCBIfam" id="TIGR00430">
    <property type="entry name" value="Q_tRNA_tgt"/>
    <property type="match status" value="1"/>
</dbReference>
<feature type="binding site" evidence="4">
    <location>
        <position position="309"/>
    </location>
    <ligand>
        <name>Zn(2+)</name>
        <dbReference type="ChEBI" id="CHEBI:29105"/>
    </ligand>
</feature>
<dbReference type="Proteomes" id="UP000241238">
    <property type="component" value="Chromosome"/>
</dbReference>
<evidence type="ECO:0000256" key="3">
    <source>
        <dbReference type="ARBA" id="ARBA00022694"/>
    </source>
</evidence>
<dbReference type="InterPro" id="IPR036511">
    <property type="entry name" value="TGT-like_sf"/>
</dbReference>
<gene>
    <name evidence="4" type="primary">tgt</name>
    <name evidence="6" type="ORF">C4N18_15145</name>
</gene>
<comment type="caution">
    <text evidence="4">Lacks conserved residue(s) required for the propagation of feature annotation.</text>
</comment>
<keyword evidence="7" id="KW-1185">Reference proteome</keyword>
<dbReference type="SUPFAM" id="SSF51713">
    <property type="entry name" value="tRNA-guanine transglycosylase"/>
    <property type="match status" value="1"/>
</dbReference>
<dbReference type="GeneID" id="77469343"/>
<keyword evidence="4" id="KW-0671">Queuosine biosynthesis</keyword>
<dbReference type="InterPro" id="IPR002616">
    <property type="entry name" value="tRNA_ribo_trans-like"/>
</dbReference>
<dbReference type="NCBIfam" id="TIGR00449">
    <property type="entry name" value="tgt_general"/>
    <property type="match status" value="1"/>
</dbReference>
<feature type="active site" description="Nucleophile" evidence="4">
    <location>
        <position position="271"/>
    </location>
</feature>
<reference evidence="7" key="1">
    <citation type="journal article" date="2018" name="MSphere">
        <title>Fusobacterium Genomics Using MinION and Illumina Sequencing Enables Genome Completion and Correction.</title>
        <authorList>
            <person name="Todd S.M."/>
            <person name="Settlage R.E."/>
            <person name="Lahmers K.K."/>
            <person name="Slade D.J."/>
        </authorList>
    </citation>
    <scope>NUCLEOTIDE SEQUENCE [LARGE SCALE GENOMIC DNA]</scope>
    <source>
        <strain evidence="7">ATCC 27725</strain>
    </source>
</reference>
<evidence type="ECO:0000256" key="1">
    <source>
        <dbReference type="ARBA" id="ARBA00022676"/>
    </source>
</evidence>
<organism evidence="6 7">
    <name type="scientific">Fusobacterium varium ATCC 27725</name>
    <dbReference type="NCBI Taxonomy" id="469618"/>
    <lineage>
        <taxon>Bacteria</taxon>
        <taxon>Fusobacteriati</taxon>
        <taxon>Fusobacteriota</taxon>
        <taxon>Fusobacteriia</taxon>
        <taxon>Fusobacteriales</taxon>
        <taxon>Fusobacteriaceae</taxon>
        <taxon>Fusobacterium</taxon>
    </lineage>
</organism>
<feature type="binding site" evidence="4">
    <location>
        <position position="149"/>
    </location>
    <ligand>
        <name>substrate</name>
    </ligand>
</feature>
<comment type="similarity">
    <text evidence="4">Belongs to the queuine tRNA-ribosyltransferase family.</text>
</comment>
<comment type="cofactor">
    <cofactor evidence="4">
        <name>Zn(2+)</name>
        <dbReference type="ChEBI" id="CHEBI:29105"/>
    </cofactor>
    <text evidence="4">Binds 1 zinc ion per subunit.</text>
</comment>
<keyword evidence="4" id="KW-0862">Zinc</keyword>
<evidence type="ECO:0000259" key="5">
    <source>
        <dbReference type="Pfam" id="PF01702"/>
    </source>
</evidence>
<feature type="binding site" evidence="4">
    <location>
        <position position="311"/>
    </location>
    <ligand>
        <name>Zn(2+)</name>
        <dbReference type="ChEBI" id="CHEBI:29105"/>
    </ligand>
</feature>
<keyword evidence="3 4" id="KW-0819">tRNA processing</keyword>
<dbReference type="PANTHER" id="PTHR46499:SF1">
    <property type="entry name" value="QUEUINE TRNA-RIBOSYLTRANSFERASE"/>
    <property type="match status" value="1"/>
</dbReference>
<dbReference type="RefSeq" id="WP_005951310.1">
    <property type="nucleotide sequence ID" value="NZ_CP028103.1"/>
</dbReference>
<feature type="binding site" evidence="4">
    <location>
        <position position="192"/>
    </location>
    <ligand>
        <name>substrate</name>
    </ligand>
</feature>
<dbReference type="Gene3D" id="3.20.20.105">
    <property type="entry name" value="Queuine tRNA-ribosyltransferase-like"/>
    <property type="match status" value="1"/>
</dbReference>
<feature type="binding site" evidence="4">
    <location>
        <position position="314"/>
    </location>
    <ligand>
        <name>Zn(2+)</name>
        <dbReference type="ChEBI" id="CHEBI:29105"/>
    </ligand>
</feature>
<evidence type="ECO:0000256" key="2">
    <source>
        <dbReference type="ARBA" id="ARBA00022679"/>
    </source>
</evidence>
<feature type="domain" description="tRNA-guanine(15) transglycosylase-like" evidence="5">
    <location>
        <begin position="17"/>
        <end position="372"/>
    </location>
</feature>
<protein>
    <recommendedName>
        <fullName evidence="4">Queuine tRNA-ribosyltransferase</fullName>
        <ecNumber evidence="4">2.4.2.29</ecNumber>
    </recommendedName>
    <alternativeName>
        <fullName evidence="4">Guanine insertion enzyme</fullName>
    </alternativeName>
    <alternativeName>
        <fullName evidence="4">tRNA-guanine transglycosylase</fullName>
    </alternativeName>
</protein>
<comment type="pathway">
    <text evidence="4">tRNA modification; tRNA-queuosine biosynthesis.</text>
</comment>
<feature type="binding site" evidence="4">
    <location>
        <position position="340"/>
    </location>
    <ligand>
        <name>Zn(2+)</name>
        <dbReference type="ChEBI" id="CHEBI:29105"/>
    </ligand>
</feature>
<dbReference type="InterPro" id="IPR004803">
    <property type="entry name" value="TGT"/>
</dbReference>
<dbReference type="Pfam" id="PF01702">
    <property type="entry name" value="TGT"/>
    <property type="match status" value="1"/>
</dbReference>
<name>A0ABN5JNX5_FUSVA</name>
<keyword evidence="4" id="KW-0479">Metal-binding</keyword>
<dbReference type="InterPro" id="IPR050076">
    <property type="entry name" value="ArchSynthase1/Queuine_TRR"/>
</dbReference>
<keyword evidence="2 4" id="KW-0808">Transferase</keyword>
<evidence type="ECO:0000313" key="6">
    <source>
        <dbReference type="EMBL" id="AVQ32501.1"/>
    </source>
</evidence>
<comment type="subunit">
    <text evidence="4">Homodimer. Within each dimer, one monomer is responsible for RNA recognition and catalysis, while the other monomer binds to the replacement base PreQ1.</text>
</comment>
<dbReference type="HAMAP" id="MF_00168">
    <property type="entry name" value="Q_tRNA_Tgt"/>
    <property type="match status" value="1"/>
</dbReference>
<comment type="catalytic activity">
    <reaction evidence="4">
        <text>7-aminomethyl-7-carbaguanine + guanosine(34) in tRNA = 7-aminomethyl-7-carbaguanosine(34) in tRNA + guanine</text>
        <dbReference type="Rhea" id="RHEA:24104"/>
        <dbReference type="Rhea" id="RHEA-COMP:10341"/>
        <dbReference type="Rhea" id="RHEA-COMP:10342"/>
        <dbReference type="ChEBI" id="CHEBI:16235"/>
        <dbReference type="ChEBI" id="CHEBI:58703"/>
        <dbReference type="ChEBI" id="CHEBI:74269"/>
        <dbReference type="ChEBI" id="CHEBI:82833"/>
        <dbReference type="EC" id="2.4.2.29"/>
    </reaction>
</comment>
<feature type="binding site" evidence="4">
    <location>
        <position position="221"/>
    </location>
    <ligand>
        <name>substrate</name>
    </ligand>
</feature>